<evidence type="ECO:0000313" key="2">
    <source>
        <dbReference type="EMBL" id="RDD63505.1"/>
    </source>
</evidence>
<organism evidence="2 3">
    <name type="scientific">Ferruginivarius sediminum</name>
    <dbReference type="NCBI Taxonomy" id="2661937"/>
    <lineage>
        <taxon>Bacteria</taxon>
        <taxon>Pseudomonadati</taxon>
        <taxon>Pseudomonadota</taxon>
        <taxon>Alphaproteobacteria</taxon>
        <taxon>Rhodospirillales</taxon>
        <taxon>Rhodospirillaceae</taxon>
        <taxon>Ferruginivarius</taxon>
    </lineage>
</organism>
<keyword evidence="1" id="KW-0732">Signal</keyword>
<accession>A0A369TGK2</accession>
<dbReference type="AlphaFoldDB" id="A0A369TGK2"/>
<name>A0A369TGK2_9PROT</name>
<keyword evidence="3" id="KW-1185">Reference proteome</keyword>
<dbReference type="Proteomes" id="UP000253941">
    <property type="component" value="Unassembled WGS sequence"/>
</dbReference>
<gene>
    <name evidence="2" type="ORF">DRB17_03425</name>
</gene>
<reference evidence="2 3" key="1">
    <citation type="submission" date="2018-07" db="EMBL/GenBank/DDBJ databases">
        <title>Venubactetium sediminum gen. nov., sp. nov., isolated from a marine solar saltern.</title>
        <authorList>
            <person name="Wang S."/>
        </authorList>
    </citation>
    <scope>NUCLEOTIDE SEQUENCE [LARGE SCALE GENOMIC DNA]</scope>
    <source>
        <strain evidence="2 3">WD2A32</strain>
    </source>
</reference>
<evidence type="ECO:0000313" key="3">
    <source>
        <dbReference type="Proteomes" id="UP000253941"/>
    </source>
</evidence>
<comment type="caution">
    <text evidence="2">The sequence shown here is derived from an EMBL/GenBank/DDBJ whole genome shotgun (WGS) entry which is preliminary data.</text>
</comment>
<feature type="signal peptide" evidence="1">
    <location>
        <begin position="1"/>
        <end position="21"/>
    </location>
</feature>
<evidence type="ECO:0000256" key="1">
    <source>
        <dbReference type="SAM" id="SignalP"/>
    </source>
</evidence>
<sequence length="81" mass="8267">MFRKTLLALTIATLSGGAAMAAGQPQTVGTENDGKPVATLAGHADARGEHNTRISQYGETSEGFRQIAVVPNGASGVNDGR</sequence>
<protein>
    <submittedName>
        <fullName evidence="2">Uncharacterized protein</fullName>
    </submittedName>
</protein>
<feature type="chain" id="PRO_5017050943" evidence="1">
    <location>
        <begin position="22"/>
        <end position="81"/>
    </location>
</feature>
<dbReference type="RefSeq" id="WP_114580760.1">
    <property type="nucleotide sequence ID" value="NZ_QPMH01000002.1"/>
</dbReference>
<proteinExistence type="predicted"/>
<dbReference type="EMBL" id="QPMH01000002">
    <property type="protein sequence ID" value="RDD63505.1"/>
    <property type="molecule type" value="Genomic_DNA"/>
</dbReference>